<reference evidence="4 5" key="1">
    <citation type="journal article" date="2015" name="Microbes Environ.">
        <title>Distribution and evolution of nitrogen fixation genes in the phylum bacteroidetes.</title>
        <authorList>
            <person name="Inoue J."/>
            <person name="Oshima K."/>
            <person name="Suda W."/>
            <person name="Sakamoto M."/>
            <person name="Iino T."/>
            <person name="Noda S."/>
            <person name="Hongoh Y."/>
            <person name="Hattori M."/>
            <person name="Ohkuma M."/>
        </authorList>
    </citation>
    <scope>NUCLEOTIDE SEQUENCE [LARGE SCALE GENOMIC DNA]</scope>
    <source>
        <strain evidence="4">JCM 15548</strain>
    </source>
</reference>
<dbReference type="InterPro" id="IPR016181">
    <property type="entry name" value="Acyl_CoA_acyltransferase"/>
</dbReference>
<dbReference type="GO" id="GO:0016747">
    <property type="term" value="F:acyltransferase activity, transferring groups other than amino-acyl groups"/>
    <property type="evidence" value="ECO:0007669"/>
    <property type="project" value="InterPro"/>
</dbReference>
<feature type="domain" description="N-acetyltransferase" evidence="3">
    <location>
        <begin position="3"/>
        <end position="176"/>
    </location>
</feature>
<dbReference type="PANTHER" id="PTHR42919">
    <property type="entry name" value="N-ALPHA-ACETYLTRANSFERASE"/>
    <property type="match status" value="1"/>
</dbReference>
<dbReference type="STRING" id="1236989.JCM15548_153"/>
<keyword evidence="1 4" id="KW-0808">Transferase</keyword>
<gene>
    <name evidence="4" type="ORF">JCM15548_153</name>
</gene>
<dbReference type="OrthoDB" id="9797456at2"/>
<protein>
    <submittedName>
        <fullName evidence="4">Putative acetyltransferase</fullName>
    </submittedName>
</protein>
<evidence type="ECO:0000259" key="3">
    <source>
        <dbReference type="PROSITE" id="PS51186"/>
    </source>
</evidence>
<organism evidence="4 5">
    <name type="scientific">Geofilum rubicundum JCM 15548</name>
    <dbReference type="NCBI Taxonomy" id="1236989"/>
    <lineage>
        <taxon>Bacteria</taxon>
        <taxon>Pseudomonadati</taxon>
        <taxon>Bacteroidota</taxon>
        <taxon>Bacteroidia</taxon>
        <taxon>Marinilabiliales</taxon>
        <taxon>Marinilabiliaceae</taxon>
        <taxon>Geofilum</taxon>
    </lineage>
</organism>
<dbReference type="CDD" id="cd04301">
    <property type="entry name" value="NAT_SF"/>
    <property type="match status" value="1"/>
</dbReference>
<evidence type="ECO:0000313" key="5">
    <source>
        <dbReference type="Proteomes" id="UP000032900"/>
    </source>
</evidence>
<comment type="caution">
    <text evidence="4">The sequence shown here is derived from an EMBL/GenBank/DDBJ whole genome shotgun (WGS) entry which is preliminary data.</text>
</comment>
<sequence length="176" mass="20853">MNIVFKQVGNKDKQTVLQLFRNAAEKINRMNIDHWQYWINPPIEKIKWVDEGIQNDEFYFVQTLNGECLGMVRIMEEDLLYWGKQKEKARYIHSLVVTDKYNGKGIGNQIIQQIEENAKEDNCRYLRLDADSKNPKLCSYYEKLGFEKVGTKELPLSTYNLYEKDLKSSDRMKIDI</sequence>
<accession>A0A0E9LR85</accession>
<dbReference type="InterPro" id="IPR000182">
    <property type="entry name" value="GNAT_dom"/>
</dbReference>
<keyword evidence="5" id="KW-1185">Reference proteome</keyword>
<proteinExistence type="predicted"/>
<dbReference type="RefSeq" id="WP_062121991.1">
    <property type="nucleotide sequence ID" value="NZ_BAZW01000001.1"/>
</dbReference>
<dbReference type="Proteomes" id="UP000032900">
    <property type="component" value="Unassembled WGS sequence"/>
</dbReference>
<evidence type="ECO:0000256" key="1">
    <source>
        <dbReference type="ARBA" id="ARBA00022679"/>
    </source>
</evidence>
<dbReference type="EMBL" id="BAZW01000001">
    <property type="protein sequence ID" value="GAO28092.1"/>
    <property type="molecule type" value="Genomic_DNA"/>
</dbReference>
<dbReference type="AlphaFoldDB" id="A0A0E9LR85"/>
<evidence type="ECO:0000313" key="4">
    <source>
        <dbReference type="EMBL" id="GAO28092.1"/>
    </source>
</evidence>
<dbReference type="Gene3D" id="3.40.630.30">
    <property type="match status" value="1"/>
</dbReference>
<dbReference type="PROSITE" id="PS51186">
    <property type="entry name" value="GNAT"/>
    <property type="match status" value="1"/>
</dbReference>
<evidence type="ECO:0000256" key="2">
    <source>
        <dbReference type="ARBA" id="ARBA00023315"/>
    </source>
</evidence>
<name>A0A0E9LR85_9BACT</name>
<dbReference type="PANTHER" id="PTHR42919:SF8">
    <property type="entry name" value="N-ALPHA-ACETYLTRANSFERASE 50"/>
    <property type="match status" value="1"/>
</dbReference>
<dbReference type="InterPro" id="IPR051556">
    <property type="entry name" value="N-term/lysine_N-AcTrnsfr"/>
</dbReference>
<dbReference type="Pfam" id="PF00583">
    <property type="entry name" value="Acetyltransf_1"/>
    <property type="match status" value="1"/>
</dbReference>
<dbReference type="SUPFAM" id="SSF55729">
    <property type="entry name" value="Acyl-CoA N-acyltransferases (Nat)"/>
    <property type="match status" value="1"/>
</dbReference>
<keyword evidence="2" id="KW-0012">Acyltransferase</keyword>